<feature type="transmembrane region" description="Helical" evidence="1">
    <location>
        <begin position="83"/>
        <end position="106"/>
    </location>
</feature>
<dbReference type="EMBL" id="JBHUFU010000013">
    <property type="protein sequence ID" value="MFD1832120.1"/>
    <property type="molecule type" value="Genomic_DNA"/>
</dbReference>
<reference evidence="3" key="1">
    <citation type="journal article" date="2019" name="Int. J. Syst. Evol. Microbiol.">
        <title>The Global Catalogue of Microorganisms (GCM) 10K type strain sequencing project: providing services to taxonomists for standard genome sequencing and annotation.</title>
        <authorList>
            <consortium name="The Broad Institute Genomics Platform"/>
            <consortium name="The Broad Institute Genome Sequencing Center for Infectious Disease"/>
            <person name="Wu L."/>
            <person name="Ma J."/>
        </authorList>
    </citation>
    <scope>NUCLEOTIDE SEQUENCE [LARGE SCALE GENOMIC DNA]</scope>
    <source>
        <strain evidence="3">CGMCC 4.7455</strain>
    </source>
</reference>
<keyword evidence="1" id="KW-0812">Transmembrane</keyword>
<keyword evidence="1" id="KW-1133">Transmembrane helix</keyword>
<feature type="transmembrane region" description="Helical" evidence="1">
    <location>
        <begin position="118"/>
        <end position="136"/>
    </location>
</feature>
<feature type="transmembrane region" description="Helical" evidence="1">
    <location>
        <begin position="46"/>
        <end position="71"/>
    </location>
</feature>
<dbReference type="RefSeq" id="WP_380902722.1">
    <property type="nucleotide sequence ID" value="NZ_JBHUFU010000013.1"/>
</dbReference>
<evidence type="ECO:0000313" key="2">
    <source>
        <dbReference type="EMBL" id="MFD1832120.1"/>
    </source>
</evidence>
<protein>
    <recommendedName>
        <fullName evidence="4">LigA protein</fullName>
    </recommendedName>
</protein>
<evidence type="ECO:0008006" key="4">
    <source>
        <dbReference type="Google" id="ProtNLM"/>
    </source>
</evidence>
<accession>A0ABW4PQ51</accession>
<name>A0ABW4PQ51_9ACTN</name>
<keyword evidence="1" id="KW-0472">Membrane</keyword>
<organism evidence="2 3">
    <name type="scientific">Streptomyces desertarenae</name>
    <dbReference type="NCBI Taxonomy" id="2666184"/>
    <lineage>
        <taxon>Bacteria</taxon>
        <taxon>Bacillati</taxon>
        <taxon>Actinomycetota</taxon>
        <taxon>Actinomycetes</taxon>
        <taxon>Kitasatosporales</taxon>
        <taxon>Streptomycetaceae</taxon>
        <taxon>Streptomyces</taxon>
    </lineage>
</organism>
<sequence length="316" mass="32195">MTSQTRARGGTGRVLAAHLAVLALVGTAFAHVQLHAVFLALLFSEGAAVAVVPVAAVAGGTALFTAVGGLFRQFAPITGRASGRWVWGAGVYTLGTAGVLAVLVVDRQGPGLGPGADVLLHPFGGLCHALGAVPFLAGARVRLAALAGAAVLAGGWAYGVWESSRPLSPEEWLAANRVDRALLRVGDPPPGYALDVAHASATAFGAGYTRGDTRALRLSVERPGTGAGPRVDARGCPVPLGGTAVRCTDDGGGRLLVAYADGHERRELRLLRDGLLHVVALEGPRSDPAAARHVLSTLRPATGAELAPLAERSAPR</sequence>
<gene>
    <name evidence="2" type="ORF">ACFSJS_21090</name>
</gene>
<dbReference type="Proteomes" id="UP001597365">
    <property type="component" value="Unassembled WGS sequence"/>
</dbReference>
<proteinExistence type="predicted"/>
<evidence type="ECO:0000313" key="3">
    <source>
        <dbReference type="Proteomes" id="UP001597365"/>
    </source>
</evidence>
<comment type="caution">
    <text evidence="2">The sequence shown here is derived from an EMBL/GenBank/DDBJ whole genome shotgun (WGS) entry which is preliminary data.</text>
</comment>
<feature type="transmembrane region" description="Helical" evidence="1">
    <location>
        <begin position="143"/>
        <end position="161"/>
    </location>
</feature>
<evidence type="ECO:0000256" key="1">
    <source>
        <dbReference type="SAM" id="Phobius"/>
    </source>
</evidence>
<keyword evidence="3" id="KW-1185">Reference proteome</keyword>